<accession>A0ABS5PI69</accession>
<evidence type="ECO:0000313" key="2">
    <source>
        <dbReference type="Proteomes" id="UP000722625"/>
    </source>
</evidence>
<keyword evidence="2" id="KW-1185">Reference proteome</keyword>
<evidence type="ECO:0008006" key="3">
    <source>
        <dbReference type="Google" id="ProtNLM"/>
    </source>
</evidence>
<dbReference type="RefSeq" id="WP_213307508.1">
    <property type="nucleotide sequence ID" value="NZ_JAGYVZ010000037.1"/>
</dbReference>
<protein>
    <recommendedName>
        <fullName evidence="3">DUF1641 domain-containing protein</fullName>
    </recommendedName>
</protein>
<comment type="caution">
    <text evidence="1">The sequence shown here is derived from an EMBL/GenBank/DDBJ whole genome shotgun (WGS) entry which is preliminary data.</text>
</comment>
<dbReference type="EMBL" id="JAGYVZ010000037">
    <property type="protein sequence ID" value="MBS7233932.1"/>
    <property type="molecule type" value="Genomic_DNA"/>
</dbReference>
<evidence type="ECO:0000313" key="1">
    <source>
        <dbReference type="EMBL" id="MBS7233932.1"/>
    </source>
</evidence>
<name>A0ABS5PI69_9FLAO</name>
<gene>
    <name evidence="1" type="ORF">KHA90_23240</name>
</gene>
<sequence>MKNDKNFKKGKRLVKSVAQAKTVLNMLLQGSERQNLERGISGLIDKLKNPKLDLLLDKYPDLLQEYDLNELLSGIVEIKDANIQDVKTAGLISCLQLLLHFYAELRENPNPDDSRFDSLRYILNSITLSKFLNELLSIILSVVGETYYEKFQKKIQYLDFDLKNAKEMESDPELGEHIDLMVWFAFARLFLESVYTYFNNSQKNHKNNES</sequence>
<dbReference type="Proteomes" id="UP000722625">
    <property type="component" value="Unassembled WGS sequence"/>
</dbReference>
<proteinExistence type="predicted"/>
<reference evidence="1 2" key="1">
    <citation type="journal article" date="2018" name="Int. J. Syst. Evol. Microbiol.">
        <title>Flavobacterium chryseum sp. nov. and Flavobacterium psychroterrae sp. nov., novel environmental bacteria isolated from Antarctica.</title>
        <authorList>
            <person name="Kralova S."/>
            <person name="Svec P."/>
            <person name="Busse H.J."/>
            <person name="Stankova E."/>
            <person name="Vaczi P."/>
            <person name="Sedlacek I."/>
        </authorList>
    </citation>
    <scope>NUCLEOTIDE SEQUENCE [LARGE SCALE GENOMIC DNA]</scope>
    <source>
        <strain evidence="1 2">CCM 8827</strain>
    </source>
</reference>
<organism evidence="1 2">
    <name type="scientific">Flavobacterium psychroterrae</name>
    <dbReference type="NCBI Taxonomy" id="2133767"/>
    <lineage>
        <taxon>Bacteria</taxon>
        <taxon>Pseudomonadati</taxon>
        <taxon>Bacteroidota</taxon>
        <taxon>Flavobacteriia</taxon>
        <taxon>Flavobacteriales</taxon>
        <taxon>Flavobacteriaceae</taxon>
        <taxon>Flavobacterium</taxon>
    </lineage>
</organism>